<comment type="caution">
    <text evidence="7">The sequence shown here is derived from an EMBL/GenBank/DDBJ whole genome shotgun (WGS) entry which is preliminary data.</text>
</comment>
<dbReference type="RefSeq" id="WP_066790938.1">
    <property type="nucleotide sequence ID" value="NZ_LWQS01000093.1"/>
</dbReference>
<evidence type="ECO:0000256" key="2">
    <source>
        <dbReference type="ARBA" id="ARBA00022692"/>
    </source>
</evidence>
<evidence type="ECO:0000256" key="3">
    <source>
        <dbReference type="ARBA" id="ARBA00022989"/>
    </source>
</evidence>
<feature type="transmembrane region" description="Helical" evidence="5">
    <location>
        <begin position="114"/>
        <end position="137"/>
    </location>
</feature>
<dbReference type="PROSITE" id="PS50850">
    <property type="entry name" value="MFS"/>
    <property type="match status" value="1"/>
</dbReference>
<dbReference type="STRING" id="1707952.A6A03_04360"/>
<dbReference type="GO" id="GO:0022857">
    <property type="term" value="F:transmembrane transporter activity"/>
    <property type="evidence" value="ECO:0007669"/>
    <property type="project" value="InterPro"/>
</dbReference>
<comment type="subcellular location">
    <subcellularLocation>
        <location evidence="1">Cell membrane</location>
        <topology evidence="1">Multi-pass membrane protein</topology>
    </subcellularLocation>
</comment>
<dbReference type="Gene3D" id="1.20.1250.20">
    <property type="entry name" value="MFS general substrate transporter like domains"/>
    <property type="match status" value="1"/>
</dbReference>
<dbReference type="InterPro" id="IPR036259">
    <property type="entry name" value="MFS_trans_sf"/>
</dbReference>
<dbReference type="SUPFAM" id="SSF103473">
    <property type="entry name" value="MFS general substrate transporter"/>
    <property type="match status" value="1"/>
</dbReference>
<dbReference type="EMBL" id="LWQS01000093">
    <property type="protein sequence ID" value="OAN40550.1"/>
    <property type="molecule type" value="Genomic_DNA"/>
</dbReference>
<feature type="transmembrane region" description="Helical" evidence="5">
    <location>
        <begin position="149"/>
        <end position="171"/>
    </location>
</feature>
<keyword evidence="4 5" id="KW-0472">Membrane</keyword>
<dbReference type="InterPro" id="IPR020846">
    <property type="entry name" value="MFS_dom"/>
</dbReference>
<gene>
    <name evidence="7" type="ORF">A6A03_04360</name>
</gene>
<feature type="transmembrane region" description="Helical" evidence="5">
    <location>
        <begin position="29"/>
        <end position="51"/>
    </location>
</feature>
<feature type="transmembrane region" description="Helical" evidence="5">
    <location>
        <begin position="376"/>
        <end position="398"/>
    </location>
</feature>
<feature type="transmembrane region" description="Helical" evidence="5">
    <location>
        <begin position="404"/>
        <end position="423"/>
    </location>
</feature>
<dbReference type="InterPro" id="IPR011701">
    <property type="entry name" value="MFS"/>
</dbReference>
<feature type="transmembrane region" description="Helical" evidence="5">
    <location>
        <begin position="247"/>
        <end position="269"/>
    </location>
</feature>
<name>A0A178M1N7_9CHLR</name>
<dbReference type="GO" id="GO:0005886">
    <property type="term" value="C:plasma membrane"/>
    <property type="evidence" value="ECO:0007669"/>
    <property type="project" value="UniProtKB-SubCell"/>
</dbReference>
<protein>
    <submittedName>
        <fullName evidence="7">MFS transporter</fullName>
    </submittedName>
</protein>
<evidence type="ECO:0000256" key="5">
    <source>
        <dbReference type="SAM" id="Phobius"/>
    </source>
</evidence>
<keyword evidence="3 5" id="KW-1133">Transmembrane helix</keyword>
<feature type="transmembrane region" description="Helical" evidence="5">
    <location>
        <begin position="275"/>
        <end position="298"/>
    </location>
</feature>
<dbReference type="PANTHER" id="PTHR23518:SF2">
    <property type="entry name" value="MAJOR FACILITATOR SUPERFAMILY TRANSPORTER"/>
    <property type="match status" value="1"/>
</dbReference>
<feature type="transmembrane region" description="Helical" evidence="5">
    <location>
        <begin position="57"/>
        <end position="77"/>
    </location>
</feature>
<keyword evidence="2 5" id="KW-0812">Transmembrane</keyword>
<sequence length="433" mass="45411">MPEPQPVKRRQNLPSTPTQPWYAWVEPWYLSYALLGTVSAGLLPIVMPLLVSRQGSATEVGLVMAALNVSGLLAPLWGWLADRYRLHRWILIAGLGLAALGIALFAFVANSLLWAGLALTLNLGVIAAATVANLFVVERHPRAEWDERLGWLQTAYGGGQVLGLLLAALVSQADLRLGFGLASLSCVLALAIAAKFVQTPPAPLPAAVVLRHPVKHTDGMFSSPQQLFHHLNPATLRKVRAILATPFSLWMGAWLVAASGAGAFFALYPMVMQEVFGIAPSLSSSGFAVAAALGLVLYAPAGNQTHRQGALALVRQSLAARAAAFTLLWIVGGAAALHWTALVFFTFVVLSWSFISVSATAFTAQLAPSGEGEGLGLFNAASALANIIGAGVGGWIAVQFGYPAVILFATIGVALGLTGTFAIPRAAIATQQS</sequence>
<evidence type="ECO:0000256" key="1">
    <source>
        <dbReference type="ARBA" id="ARBA00004651"/>
    </source>
</evidence>
<keyword evidence="8" id="KW-1185">Reference proteome</keyword>
<evidence type="ECO:0000313" key="7">
    <source>
        <dbReference type="EMBL" id="OAN40550.1"/>
    </source>
</evidence>
<dbReference type="Proteomes" id="UP000078287">
    <property type="component" value="Unassembled WGS sequence"/>
</dbReference>
<feature type="transmembrane region" description="Helical" evidence="5">
    <location>
        <begin position="177"/>
        <end position="197"/>
    </location>
</feature>
<feature type="transmembrane region" description="Helical" evidence="5">
    <location>
        <begin position="89"/>
        <end position="108"/>
    </location>
</feature>
<feature type="domain" description="Major facilitator superfamily (MFS) profile" evidence="6">
    <location>
        <begin position="1"/>
        <end position="427"/>
    </location>
</feature>
<proteinExistence type="predicted"/>
<dbReference type="PANTHER" id="PTHR23518">
    <property type="entry name" value="C-METHYLTRANSFERASE"/>
    <property type="match status" value="1"/>
</dbReference>
<dbReference type="Pfam" id="PF07690">
    <property type="entry name" value="MFS_1"/>
    <property type="match status" value="1"/>
</dbReference>
<reference evidence="7 8" key="1">
    <citation type="submission" date="2016-04" db="EMBL/GenBank/DDBJ databases">
        <title>Chloroflexus islandicus sp. nov., a thermophilic filamentous anoxygenic phototrophic bacterium from geyser Strokkur (Iceland).</title>
        <authorList>
            <person name="Gaisin V.A."/>
            <person name="Kalashnikov A.M."/>
            <person name="Sukhacheva M.V."/>
            <person name="Grouzdev D.S."/>
            <person name="Ivanov T.M."/>
            <person name="Kuznetsov B."/>
            <person name="Gorlenko V.M."/>
        </authorList>
    </citation>
    <scope>NUCLEOTIDE SEQUENCE [LARGE SCALE GENOMIC DNA]</scope>
    <source>
        <strain evidence="8">isl-2</strain>
    </source>
</reference>
<organism evidence="7 8">
    <name type="scientific">Chloroflexus islandicus</name>
    <dbReference type="NCBI Taxonomy" id="1707952"/>
    <lineage>
        <taxon>Bacteria</taxon>
        <taxon>Bacillati</taxon>
        <taxon>Chloroflexota</taxon>
        <taxon>Chloroflexia</taxon>
        <taxon>Chloroflexales</taxon>
        <taxon>Chloroflexineae</taxon>
        <taxon>Chloroflexaceae</taxon>
        <taxon>Chloroflexus</taxon>
    </lineage>
</organism>
<feature type="transmembrane region" description="Helical" evidence="5">
    <location>
        <begin position="343"/>
        <end position="364"/>
    </location>
</feature>
<evidence type="ECO:0000256" key="4">
    <source>
        <dbReference type="ARBA" id="ARBA00023136"/>
    </source>
</evidence>
<dbReference type="AlphaFoldDB" id="A0A178M1N7"/>
<feature type="transmembrane region" description="Helical" evidence="5">
    <location>
        <begin position="318"/>
        <end position="337"/>
    </location>
</feature>
<evidence type="ECO:0000313" key="8">
    <source>
        <dbReference type="Proteomes" id="UP000078287"/>
    </source>
</evidence>
<dbReference type="OrthoDB" id="9768783at2"/>
<accession>A0A178M1N7</accession>
<evidence type="ECO:0000259" key="6">
    <source>
        <dbReference type="PROSITE" id="PS50850"/>
    </source>
</evidence>